<dbReference type="SUPFAM" id="SSF50729">
    <property type="entry name" value="PH domain-like"/>
    <property type="match status" value="1"/>
</dbReference>
<keyword evidence="3" id="KW-1185">Reference proteome</keyword>
<protein>
    <submittedName>
        <fullName evidence="2">Phosphoinositide phospholipase c</fullName>
    </submittedName>
</protein>
<evidence type="ECO:0000313" key="2">
    <source>
        <dbReference type="EMBL" id="GFN90736.1"/>
    </source>
</evidence>
<organism evidence="2 3">
    <name type="scientific">Plakobranchus ocellatus</name>
    <dbReference type="NCBI Taxonomy" id="259542"/>
    <lineage>
        <taxon>Eukaryota</taxon>
        <taxon>Metazoa</taxon>
        <taxon>Spiralia</taxon>
        <taxon>Lophotrochozoa</taxon>
        <taxon>Mollusca</taxon>
        <taxon>Gastropoda</taxon>
        <taxon>Heterobranchia</taxon>
        <taxon>Euthyneura</taxon>
        <taxon>Panpulmonata</taxon>
        <taxon>Sacoglossa</taxon>
        <taxon>Placobranchoidea</taxon>
        <taxon>Plakobranchidae</taxon>
        <taxon>Plakobranchus</taxon>
    </lineage>
</organism>
<feature type="compositionally biased region" description="Acidic residues" evidence="1">
    <location>
        <begin position="11"/>
        <end position="20"/>
    </location>
</feature>
<comment type="caution">
    <text evidence="2">The sequence shown here is derived from an EMBL/GenBank/DDBJ whole genome shotgun (WGS) entry which is preliminary data.</text>
</comment>
<evidence type="ECO:0000256" key="1">
    <source>
        <dbReference type="SAM" id="MobiDB-lite"/>
    </source>
</evidence>
<proteinExistence type="predicted"/>
<dbReference type="AlphaFoldDB" id="A0AAV3Z634"/>
<dbReference type="Proteomes" id="UP000735302">
    <property type="component" value="Unassembled WGS sequence"/>
</dbReference>
<reference evidence="2 3" key="1">
    <citation type="journal article" date="2021" name="Elife">
        <title>Chloroplast acquisition without the gene transfer in kleptoplastic sea slugs, Plakobranchus ocellatus.</title>
        <authorList>
            <person name="Maeda T."/>
            <person name="Takahashi S."/>
            <person name="Yoshida T."/>
            <person name="Shimamura S."/>
            <person name="Takaki Y."/>
            <person name="Nagai Y."/>
            <person name="Toyoda A."/>
            <person name="Suzuki Y."/>
            <person name="Arimoto A."/>
            <person name="Ishii H."/>
            <person name="Satoh N."/>
            <person name="Nishiyama T."/>
            <person name="Hasebe M."/>
            <person name="Maruyama T."/>
            <person name="Minagawa J."/>
            <person name="Obokata J."/>
            <person name="Shigenobu S."/>
        </authorList>
    </citation>
    <scope>NUCLEOTIDE SEQUENCE [LARGE SCALE GENOMIC DNA]</scope>
</reference>
<gene>
    <name evidence="2" type="ORF">PoB_001724200</name>
</gene>
<accession>A0AAV3Z634</accession>
<name>A0AAV3Z634_9GAST</name>
<sequence>MAVNNIQHNDGDDDDDDDDDNLIEILRTQNADFDFDEKFVSDFNGEDRFMTRIGVGGLINLDKLRQAHMVLSDIQLFQHHGRDATICDMDTDGVSSRETESTYDSEGDYDLDLDSYQPIRPLASEHEVMIITPRILQLNLQTLQIMNHGTTMIQWDDDGGRSASVVLRLEADNATLTWCRPGWSALRGVTSQPDFILHSDRSHASMHVLCARYSSVSEENYNSLEEGYLDVLNIKELYLGEEGVDLAAISKRHGLDAVTAADSADHRCITIVHGSSMSVNHKLWFIGPPGVASAWYRGLQALRLAATRVRSQMDKRVLWLKQQYLQLYYENEKCQGPTPAEAVKAATENLLCCSRNEHDRFFCKADSPSSVSYSLA</sequence>
<dbReference type="EMBL" id="BLXT01002056">
    <property type="protein sequence ID" value="GFN90736.1"/>
    <property type="molecule type" value="Genomic_DNA"/>
</dbReference>
<feature type="region of interest" description="Disordered" evidence="1">
    <location>
        <begin position="1"/>
        <end position="20"/>
    </location>
</feature>
<evidence type="ECO:0000313" key="3">
    <source>
        <dbReference type="Proteomes" id="UP000735302"/>
    </source>
</evidence>